<evidence type="ECO:0000313" key="3">
    <source>
        <dbReference type="Proteomes" id="UP001056535"/>
    </source>
</evidence>
<evidence type="ECO:0000259" key="1">
    <source>
        <dbReference type="Pfam" id="PF05175"/>
    </source>
</evidence>
<dbReference type="InterPro" id="IPR029063">
    <property type="entry name" value="SAM-dependent_MTases_sf"/>
</dbReference>
<dbReference type="InterPro" id="IPR050320">
    <property type="entry name" value="N5-glutamine_MTase"/>
</dbReference>
<proteinExistence type="predicted"/>
<dbReference type="PANTHER" id="PTHR18895">
    <property type="entry name" value="HEMK METHYLTRANSFERASE"/>
    <property type="match status" value="1"/>
</dbReference>
<sequence>MTPTMDFCGLAIAYDSRVLEPRWWTADQSRWAADLMAAAPAGPVLELCCGAGHIGLLATTLTPADSRRQLVAVDINPAAVELTARNAAAGRLDDWVEVRGGDMTEVVGSDEVFAVIIADPPWVPAHQTGRFPEDPLLAIDGGTDGLAVARRCLGLIRDHLALDGAAVLQLGTADQCAELDPSSYGLQVTEVRTGESGVLVGLRRPPAADAR</sequence>
<dbReference type="Gene3D" id="3.40.50.150">
    <property type="entry name" value="Vaccinia Virus protein VP39"/>
    <property type="match status" value="1"/>
</dbReference>
<dbReference type="PROSITE" id="PS00092">
    <property type="entry name" value="N6_MTASE"/>
    <property type="match status" value="1"/>
</dbReference>
<protein>
    <submittedName>
        <fullName evidence="2">Class I SAM-dependent methyltransferase</fullName>
    </submittedName>
</protein>
<reference evidence="2" key="1">
    <citation type="submission" date="2022-06" db="EMBL/GenBank/DDBJ databases">
        <title>Ornithinimicrobium JY.X270.</title>
        <authorList>
            <person name="Huang Y."/>
        </authorList>
    </citation>
    <scope>NUCLEOTIDE SEQUENCE</scope>
    <source>
        <strain evidence="2">JY.X270</strain>
    </source>
</reference>
<keyword evidence="2" id="KW-0808">Transferase</keyword>
<accession>A0ABY4YI23</accession>
<dbReference type="EMBL" id="CP099490">
    <property type="protein sequence ID" value="USQ75993.1"/>
    <property type="molecule type" value="Genomic_DNA"/>
</dbReference>
<keyword evidence="2" id="KW-0489">Methyltransferase</keyword>
<feature type="domain" description="Methyltransferase small" evidence="1">
    <location>
        <begin position="36"/>
        <end position="127"/>
    </location>
</feature>
<dbReference type="GO" id="GO:0008168">
    <property type="term" value="F:methyltransferase activity"/>
    <property type="evidence" value="ECO:0007669"/>
    <property type="project" value="UniProtKB-KW"/>
</dbReference>
<dbReference type="CDD" id="cd02440">
    <property type="entry name" value="AdoMet_MTases"/>
    <property type="match status" value="1"/>
</dbReference>
<dbReference type="SUPFAM" id="SSF53335">
    <property type="entry name" value="S-adenosyl-L-methionine-dependent methyltransferases"/>
    <property type="match status" value="1"/>
</dbReference>
<dbReference type="GO" id="GO:0032259">
    <property type="term" value="P:methylation"/>
    <property type="evidence" value="ECO:0007669"/>
    <property type="project" value="UniProtKB-KW"/>
</dbReference>
<dbReference type="InterPro" id="IPR007848">
    <property type="entry name" value="Small_mtfrase_dom"/>
</dbReference>
<dbReference type="PANTHER" id="PTHR18895:SF74">
    <property type="entry name" value="MTRF1L RELEASE FACTOR GLUTAMINE METHYLTRANSFERASE"/>
    <property type="match status" value="1"/>
</dbReference>
<name>A0ABY4YI23_9MICO</name>
<gene>
    <name evidence="2" type="ORF">NF557_15565</name>
</gene>
<dbReference type="Pfam" id="PF05175">
    <property type="entry name" value="MTS"/>
    <property type="match status" value="1"/>
</dbReference>
<evidence type="ECO:0000313" key="2">
    <source>
        <dbReference type="EMBL" id="USQ75993.1"/>
    </source>
</evidence>
<dbReference type="RefSeq" id="WP_252620597.1">
    <property type="nucleotide sequence ID" value="NZ_CP099490.1"/>
</dbReference>
<organism evidence="2 3">
    <name type="scientific">Ornithinimicrobium cryptoxanthini</name>
    <dbReference type="NCBI Taxonomy" id="2934161"/>
    <lineage>
        <taxon>Bacteria</taxon>
        <taxon>Bacillati</taxon>
        <taxon>Actinomycetota</taxon>
        <taxon>Actinomycetes</taxon>
        <taxon>Micrococcales</taxon>
        <taxon>Ornithinimicrobiaceae</taxon>
        <taxon>Ornithinimicrobium</taxon>
    </lineage>
</organism>
<keyword evidence="3" id="KW-1185">Reference proteome</keyword>
<dbReference type="InterPro" id="IPR002052">
    <property type="entry name" value="DNA_methylase_N6_adenine_CS"/>
</dbReference>
<dbReference type="Proteomes" id="UP001056535">
    <property type="component" value="Chromosome"/>
</dbReference>